<dbReference type="PANTHER" id="PTHR44520:SF2">
    <property type="entry name" value="RESPONSE REGULATOR RCP1"/>
    <property type="match status" value="1"/>
</dbReference>
<name>A0A4Q9FNY5_9FLAO</name>
<keyword evidence="1" id="KW-0597">Phosphoprotein</keyword>
<sequence length="135" mass="15568">MTDKLDLIIFIDDDLATNYLHERNANLADCAKQIKVFSSALDALEYLKDTDKEDYIKPNIIFLDINMPIMNGWEFLEEYEKLNLNEKSNLLLVMLTTSLNPKDKAKADALNVVSDFRNKPLLSEHLLEIVSENFD</sequence>
<dbReference type="Gene3D" id="3.40.50.2300">
    <property type="match status" value="1"/>
</dbReference>
<evidence type="ECO:0000256" key="1">
    <source>
        <dbReference type="PROSITE-ProRule" id="PRU00169"/>
    </source>
</evidence>
<dbReference type="OrthoDB" id="673128at2"/>
<reference evidence="3 4" key="1">
    <citation type="journal article" date="2015" name="Int. J. Syst. Evol. Microbiol.">
        <title>Hyunsoonleella pacifica sp. nov., isolated from seawater of South Pacific Gyre.</title>
        <authorList>
            <person name="Gao X."/>
            <person name="Zhang Z."/>
            <person name="Dai X."/>
            <person name="Zhang X.H."/>
        </authorList>
    </citation>
    <scope>NUCLEOTIDE SEQUENCE [LARGE SCALE GENOMIC DNA]</scope>
    <source>
        <strain evidence="3 4">SW033</strain>
    </source>
</reference>
<dbReference type="GO" id="GO:0000160">
    <property type="term" value="P:phosphorelay signal transduction system"/>
    <property type="evidence" value="ECO:0007669"/>
    <property type="project" value="InterPro"/>
</dbReference>
<dbReference type="InterPro" id="IPR011006">
    <property type="entry name" value="CheY-like_superfamily"/>
</dbReference>
<dbReference type="Pfam" id="PF00072">
    <property type="entry name" value="Response_reg"/>
    <property type="match status" value="1"/>
</dbReference>
<protein>
    <submittedName>
        <fullName evidence="3">Response regulator</fullName>
    </submittedName>
</protein>
<dbReference type="Proteomes" id="UP000292372">
    <property type="component" value="Unassembled WGS sequence"/>
</dbReference>
<evidence type="ECO:0000313" key="3">
    <source>
        <dbReference type="EMBL" id="TBN16516.1"/>
    </source>
</evidence>
<evidence type="ECO:0000313" key="4">
    <source>
        <dbReference type="Proteomes" id="UP000292372"/>
    </source>
</evidence>
<dbReference type="EMBL" id="SIRS01000003">
    <property type="protein sequence ID" value="TBN16516.1"/>
    <property type="molecule type" value="Genomic_DNA"/>
</dbReference>
<dbReference type="RefSeq" id="WP_130936497.1">
    <property type="nucleotide sequence ID" value="NZ_BMEE01000002.1"/>
</dbReference>
<dbReference type="AlphaFoldDB" id="A0A4Q9FNY5"/>
<dbReference type="PANTHER" id="PTHR44520">
    <property type="entry name" value="RESPONSE REGULATOR RCP1-RELATED"/>
    <property type="match status" value="1"/>
</dbReference>
<accession>A0A4Q9FNY5</accession>
<feature type="modified residue" description="4-aspartylphosphate" evidence="1">
    <location>
        <position position="64"/>
    </location>
</feature>
<comment type="caution">
    <text evidence="3">The sequence shown here is derived from an EMBL/GenBank/DDBJ whole genome shotgun (WGS) entry which is preliminary data.</text>
</comment>
<evidence type="ECO:0000259" key="2">
    <source>
        <dbReference type="PROSITE" id="PS50110"/>
    </source>
</evidence>
<gene>
    <name evidence="3" type="ORF">EYD46_07715</name>
</gene>
<organism evidence="3 4">
    <name type="scientific">Hyunsoonleella pacifica</name>
    <dbReference type="NCBI Taxonomy" id="1080224"/>
    <lineage>
        <taxon>Bacteria</taxon>
        <taxon>Pseudomonadati</taxon>
        <taxon>Bacteroidota</taxon>
        <taxon>Flavobacteriia</taxon>
        <taxon>Flavobacteriales</taxon>
        <taxon>Flavobacteriaceae</taxon>
    </lineage>
</organism>
<dbReference type="PROSITE" id="PS50110">
    <property type="entry name" value="RESPONSE_REGULATORY"/>
    <property type="match status" value="1"/>
</dbReference>
<dbReference type="InterPro" id="IPR001789">
    <property type="entry name" value="Sig_transdc_resp-reg_receiver"/>
</dbReference>
<feature type="domain" description="Response regulatory" evidence="2">
    <location>
        <begin position="7"/>
        <end position="134"/>
    </location>
</feature>
<dbReference type="SUPFAM" id="SSF52172">
    <property type="entry name" value="CheY-like"/>
    <property type="match status" value="1"/>
</dbReference>
<dbReference type="SMART" id="SM00448">
    <property type="entry name" value="REC"/>
    <property type="match status" value="1"/>
</dbReference>
<keyword evidence="4" id="KW-1185">Reference proteome</keyword>
<proteinExistence type="predicted"/>
<dbReference type="InterPro" id="IPR052893">
    <property type="entry name" value="TCS_response_regulator"/>
</dbReference>